<dbReference type="GO" id="GO:0043138">
    <property type="term" value="F:3'-5' DNA helicase activity"/>
    <property type="evidence" value="ECO:0007669"/>
    <property type="project" value="UniProtKB-EC"/>
</dbReference>
<dbReference type="Proteomes" id="UP000335636">
    <property type="component" value="Unassembled WGS sequence"/>
</dbReference>
<protein>
    <submittedName>
        <fullName evidence="1">Uncharacterized protein</fullName>
    </submittedName>
</protein>
<dbReference type="InterPro" id="IPR052247">
    <property type="entry name" value="Meiotic_Crossover_Helicase"/>
</dbReference>
<feature type="non-terminal residue" evidence="1">
    <location>
        <position position="1"/>
    </location>
</feature>
<evidence type="ECO:0000313" key="2">
    <source>
        <dbReference type="Proteomes" id="UP000335636"/>
    </source>
</evidence>
<name>A0A5E4AXF0_MARMO</name>
<reference evidence="1" key="1">
    <citation type="submission" date="2019-04" db="EMBL/GenBank/DDBJ databases">
        <authorList>
            <person name="Alioto T."/>
            <person name="Alioto T."/>
        </authorList>
    </citation>
    <scope>NUCLEOTIDE SEQUENCE [LARGE SCALE GENOMIC DNA]</scope>
</reference>
<keyword evidence="2" id="KW-1185">Reference proteome</keyword>
<dbReference type="EMBL" id="CABDUW010000167">
    <property type="protein sequence ID" value="VTJ61209.1"/>
    <property type="molecule type" value="Genomic_DNA"/>
</dbReference>
<dbReference type="AlphaFoldDB" id="A0A5E4AXF0"/>
<organism evidence="1 2">
    <name type="scientific">Marmota monax</name>
    <name type="common">Woodchuck</name>
    <dbReference type="NCBI Taxonomy" id="9995"/>
    <lineage>
        <taxon>Eukaryota</taxon>
        <taxon>Metazoa</taxon>
        <taxon>Chordata</taxon>
        <taxon>Craniata</taxon>
        <taxon>Vertebrata</taxon>
        <taxon>Euteleostomi</taxon>
        <taxon>Mammalia</taxon>
        <taxon>Eutheria</taxon>
        <taxon>Euarchontoglires</taxon>
        <taxon>Glires</taxon>
        <taxon>Rodentia</taxon>
        <taxon>Sciuromorpha</taxon>
        <taxon>Sciuridae</taxon>
        <taxon>Xerinae</taxon>
        <taxon>Marmotini</taxon>
        <taxon>Marmota</taxon>
    </lineage>
</organism>
<sequence length="83" mass="9245">DSALIKTGNWTKKIDVKRALISEDLSINLISSDFVGLDIQQKFTVFYLGPKRFGNQIIIQRKSEMEISHSKYSAGSTVAGPNK</sequence>
<feature type="non-terminal residue" evidence="1">
    <location>
        <position position="83"/>
    </location>
</feature>
<dbReference type="GO" id="GO:0016787">
    <property type="term" value="F:hydrolase activity"/>
    <property type="evidence" value="ECO:0007669"/>
    <property type="project" value="UniProtKB-KW"/>
</dbReference>
<dbReference type="PANTHER" id="PTHR47835:SF3">
    <property type="entry name" value="HELICASE FOR MEIOSIS 1"/>
    <property type="match status" value="1"/>
</dbReference>
<comment type="caution">
    <text evidence="1">The sequence shown here is derived from an EMBL/GenBank/DDBJ whole genome shotgun (WGS) entry which is preliminary data.</text>
</comment>
<proteinExistence type="predicted"/>
<dbReference type="PANTHER" id="PTHR47835">
    <property type="entry name" value="HFM1, ATP DEPENDENT DNA HELICASE HOMOLOG"/>
    <property type="match status" value="1"/>
</dbReference>
<accession>A0A5E4AXF0</accession>
<evidence type="ECO:0000313" key="1">
    <source>
        <dbReference type="EMBL" id="VTJ61209.1"/>
    </source>
</evidence>
<gene>
    <name evidence="1" type="ORF">MONAX_5E030593</name>
</gene>